<dbReference type="SUPFAM" id="SSF53901">
    <property type="entry name" value="Thiolase-like"/>
    <property type="match status" value="2"/>
</dbReference>
<dbReference type="InterPro" id="IPR014030">
    <property type="entry name" value="Ketoacyl_synth_N"/>
</dbReference>
<dbReference type="RefSeq" id="WP_188607789.1">
    <property type="nucleotide sequence ID" value="NZ_BMGG01000001.1"/>
</dbReference>
<dbReference type="Proteomes" id="UP000637002">
    <property type="component" value="Unassembled WGS sequence"/>
</dbReference>
<sequence>MSKREVWITGIGLVSSLGEGTETHVAALGGVTPSVDGERFAPHRLHPAVPLAWEQQIPKKADQRQMEAWQKLGVYAAGLALADAGLKDDKERLGRMELVVAAGGGERDYVVDGQILTGLPTANDAGAFLNERLMNDLRPTLFLAQLSNLLAGNISIVHGVTGGTRTFMGEEQAGVDAVRIAAARIAAGQGDTFLVGGAYNAERPDILLIYEMGGFLWAHDFASVWDRPGHGGGFIPGSGAAFLVLEAADTAGARGARPLARLDAVAADLTRRAPGSVDRSLARLWAQVSPGAPRSKGAILSGATGVVGITEEERGALARLAQGVRVYATGDLIGHMLEAQFPAGLALAAAALAAGSFEEATVTSVGHTRGEGLARITRIT</sequence>
<keyword evidence="1" id="KW-0808">Transferase</keyword>
<evidence type="ECO:0000313" key="3">
    <source>
        <dbReference type="EMBL" id="GGC51375.1"/>
    </source>
</evidence>
<evidence type="ECO:0000259" key="2">
    <source>
        <dbReference type="Pfam" id="PF00109"/>
    </source>
</evidence>
<keyword evidence="4" id="KW-1185">Reference proteome</keyword>
<dbReference type="PANTHER" id="PTHR11712">
    <property type="entry name" value="POLYKETIDE SYNTHASE-RELATED"/>
    <property type="match status" value="1"/>
</dbReference>
<feature type="domain" description="Beta-ketoacyl synthase-like N-terminal" evidence="2">
    <location>
        <begin position="53"/>
        <end position="250"/>
    </location>
</feature>
<proteinExistence type="predicted"/>
<accession>A0A916TYF5</accession>
<dbReference type="InterPro" id="IPR016039">
    <property type="entry name" value="Thiolase-like"/>
</dbReference>
<dbReference type="Pfam" id="PF00109">
    <property type="entry name" value="ketoacyl-synt"/>
    <property type="match status" value="1"/>
</dbReference>
<reference evidence="3" key="2">
    <citation type="submission" date="2020-09" db="EMBL/GenBank/DDBJ databases">
        <authorList>
            <person name="Sun Q."/>
            <person name="Zhou Y."/>
        </authorList>
    </citation>
    <scope>NUCLEOTIDE SEQUENCE</scope>
    <source>
        <strain evidence="3">CGMCC 1.12919</strain>
    </source>
</reference>
<gene>
    <name evidence="3" type="primary">fabF</name>
    <name evidence="3" type="ORF">GCM10010994_08090</name>
</gene>
<dbReference type="EMBL" id="BMGG01000001">
    <property type="protein sequence ID" value="GGC51375.1"/>
    <property type="molecule type" value="Genomic_DNA"/>
</dbReference>
<name>A0A916TYF5_9HYPH</name>
<dbReference type="PANTHER" id="PTHR11712:SF336">
    <property type="entry name" value="3-OXOACYL-[ACYL-CARRIER-PROTEIN] SYNTHASE, MITOCHONDRIAL"/>
    <property type="match status" value="1"/>
</dbReference>
<protein>
    <submittedName>
        <fullName evidence="3">Beta-ketoacyl-ACP synthase II</fullName>
    </submittedName>
</protein>
<organism evidence="3 4">
    <name type="scientific">Chelatococcus reniformis</name>
    <dbReference type="NCBI Taxonomy" id="1494448"/>
    <lineage>
        <taxon>Bacteria</taxon>
        <taxon>Pseudomonadati</taxon>
        <taxon>Pseudomonadota</taxon>
        <taxon>Alphaproteobacteria</taxon>
        <taxon>Hyphomicrobiales</taxon>
        <taxon>Chelatococcaceae</taxon>
        <taxon>Chelatococcus</taxon>
    </lineage>
</organism>
<dbReference type="Gene3D" id="3.40.47.10">
    <property type="match status" value="1"/>
</dbReference>
<comment type="caution">
    <text evidence="3">The sequence shown here is derived from an EMBL/GenBank/DDBJ whole genome shotgun (WGS) entry which is preliminary data.</text>
</comment>
<dbReference type="GO" id="GO:0004315">
    <property type="term" value="F:3-oxoacyl-[acyl-carrier-protein] synthase activity"/>
    <property type="evidence" value="ECO:0007669"/>
    <property type="project" value="TreeGrafter"/>
</dbReference>
<reference evidence="3" key="1">
    <citation type="journal article" date="2014" name="Int. J. Syst. Evol. Microbiol.">
        <title>Complete genome sequence of Corynebacterium casei LMG S-19264T (=DSM 44701T), isolated from a smear-ripened cheese.</title>
        <authorList>
            <consortium name="US DOE Joint Genome Institute (JGI-PGF)"/>
            <person name="Walter F."/>
            <person name="Albersmeier A."/>
            <person name="Kalinowski J."/>
            <person name="Ruckert C."/>
        </authorList>
    </citation>
    <scope>NUCLEOTIDE SEQUENCE</scope>
    <source>
        <strain evidence="3">CGMCC 1.12919</strain>
    </source>
</reference>
<evidence type="ECO:0000256" key="1">
    <source>
        <dbReference type="ARBA" id="ARBA00022679"/>
    </source>
</evidence>
<dbReference type="NCBIfam" id="NF005084">
    <property type="entry name" value="PRK06519.1"/>
    <property type="match status" value="1"/>
</dbReference>
<evidence type="ECO:0000313" key="4">
    <source>
        <dbReference type="Proteomes" id="UP000637002"/>
    </source>
</evidence>
<dbReference type="GO" id="GO:0006633">
    <property type="term" value="P:fatty acid biosynthetic process"/>
    <property type="evidence" value="ECO:0007669"/>
    <property type="project" value="TreeGrafter"/>
</dbReference>
<dbReference type="InterPro" id="IPR000794">
    <property type="entry name" value="Beta-ketoacyl_synthase"/>
</dbReference>
<dbReference type="AlphaFoldDB" id="A0A916TYF5"/>